<proteinExistence type="predicted"/>
<evidence type="ECO:0000313" key="3">
    <source>
        <dbReference type="Proteomes" id="UP001314170"/>
    </source>
</evidence>
<keyword evidence="3" id="KW-1185">Reference proteome</keyword>
<comment type="caution">
    <text evidence="2">The sequence shown here is derived from an EMBL/GenBank/DDBJ whole genome shotgun (WGS) entry which is preliminary data.</text>
</comment>
<feature type="region of interest" description="Disordered" evidence="1">
    <location>
        <begin position="1"/>
        <end position="40"/>
    </location>
</feature>
<protein>
    <submittedName>
        <fullName evidence="2">Uncharacterized protein</fullName>
    </submittedName>
</protein>
<evidence type="ECO:0000313" key="2">
    <source>
        <dbReference type="EMBL" id="CAK7349550.1"/>
    </source>
</evidence>
<organism evidence="2 3">
    <name type="scientific">Dovyalis caffra</name>
    <dbReference type="NCBI Taxonomy" id="77055"/>
    <lineage>
        <taxon>Eukaryota</taxon>
        <taxon>Viridiplantae</taxon>
        <taxon>Streptophyta</taxon>
        <taxon>Embryophyta</taxon>
        <taxon>Tracheophyta</taxon>
        <taxon>Spermatophyta</taxon>
        <taxon>Magnoliopsida</taxon>
        <taxon>eudicotyledons</taxon>
        <taxon>Gunneridae</taxon>
        <taxon>Pentapetalae</taxon>
        <taxon>rosids</taxon>
        <taxon>fabids</taxon>
        <taxon>Malpighiales</taxon>
        <taxon>Salicaceae</taxon>
        <taxon>Flacourtieae</taxon>
        <taxon>Dovyalis</taxon>
    </lineage>
</organism>
<accession>A0AAV1SGD4</accession>
<dbReference type="AlphaFoldDB" id="A0AAV1SGD4"/>
<feature type="compositionally biased region" description="Basic and acidic residues" evidence="1">
    <location>
        <begin position="1"/>
        <end position="15"/>
    </location>
</feature>
<name>A0AAV1SGD4_9ROSI</name>
<dbReference type="Proteomes" id="UP001314170">
    <property type="component" value="Unassembled WGS sequence"/>
</dbReference>
<gene>
    <name evidence="2" type="ORF">DCAF_LOCUS22270</name>
</gene>
<evidence type="ECO:0000256" key="1">
    <source>
        <dbReference type="SAM" id="MobiDB-lite"/>
    </source>
</evidence>
<dbReference type="EMBL" id="CAWUPB010001176">
    <property type="protein sequence ID" value="CAK7349550.1"/>
    <property type="molecule type" value="Genomic_DNA"/>
</dbReference>
<reference evidence="2 3" key="1">
    <citation type="submission" date="2024-01" db="EMBL/GenBank/DDBJ databases">
        <authorList>
            <person name="Waweru B."/>
        </authorList>
    </citation>
    <scope>NUCLEOTIDE SEQUENCE [LARGE SCALE GENOMIC DNA]</scope>
</reference>
<sequence length="66" mass="7620">MADRQSNDKERTDKKTKNRTAKGNETNKSHLENIEGPSIPTPLPFYNLIEKEFQVLEALDAYKVQQ</sequence>